<dbReference type="SUPFAM" id="SSF64518">
    <property type="entry name" value="Phase 1 flagellin"/>
    <property type="match status" value="1"/>
</dbReference>
<organism evidence="10 11">
    <name type="scientific">Insolitispirillum peregrinum</name>
    <dbReference type="NCBI Taxonomy" id="80876"/>
    <lineage>
        <taxon>Bacteria</taxon>
        <taxon>Pseudomonadati</taxon>
        <taxon>Pseudomonadota</taxon>
        <taxon>Alphaproteobacteria</taxon>
        <taxon>Rhodospirillales</taxon>
        <taxon>Novispirillaceae</taxon>
        <taxon>Insolitispirillum</taxon>
    </lineage>
</organism>
<dbReference type="NCBIfam" id="TIGR02492">
    <property type="entry name" value="flgK_ends"/>
    <property type="match status" value="1"/>
</dbReference>
<dbReference type="GO" id="GO:0009425">
    <property type="term" value="C:bacterial-type flagellum basal body"/>
    <property type="evidence" value="ECO:0007669"/>
    <property type="project" value="UniProtKB-SubCell"/>
</dbReference>
<evidence type="ECO:0000313" key="10">
    <source>
        <dbReference type="EMBL" id="SIS96936.1"/>
    </source>
</evidence>
<evidence type="ECO:0000313" key="11">
    <source>
        <dbReference type="Proteomes" id="UP000185678"/>
    </source>
</evidence>
<feature type="domain" description="Flagellar hook-associated protein FlgK helical" evidence="9">
    <location>
        <begin position="89"/>
        <end position="316"/>
    </location>
</feature>
<evidence type="ECO:0000256" key="2">
    <source>
        <dbReference type="ARBA" id="ARBA00004613"/>
    </source>
</evidence>
<dbReference type="InterPro" id="IPR019776">
    <property type="entry name" value="Flagellar_basal_body_rod_CS"/>
</dbReference>
<comment type="similarity">
    <text evidence="3">Belongs to the flagella basal body rod proteins family.</text>
</comment>
<keyword evidence="10" id="KW-0282">Flagellum</keyword>
<dbReference type="InterPro" id="IPR010930">
    <property type="entry name" value="Flg_bb/hook_C_dom"/>
</dbReference>
<evidence type="ECO:0000259" key="8">
    <source>
        <dbReference type="Pfam" id="PF06429"/>
    </source>
</evidence>
<keyword evidence="6" id="KW-0975">Bacterial flagellum</keyword>
<evidence type="ECO:0000256" key="3">
    <source>
        <dbReference type="ARBA" id="ARBA00009677"/>
    </source>
</evidence>
<evidence type="ECO:0000256" key="6">
    <source>
        <dbReference type="ARBA" id="ARBA00023143"/>
    </source>
</evidence>
<evidence type="ECO:0000256" key="5">
    <source>
        <dbReference type="ARBA" id="ARBA00022525"/>
    </source>
</evidence>
<evidence type="ECO:0000256" key="4">
    <source>
        <dbReference type="ARBA" id="ARBA00016244"/>
    </source>
</evidence>
<name>A0A1N7NF50_9PROT</name>
<dbReference type="RefSeq" id="WP_076401018.1">
    <property type="nucleotide sequence ID" value="NZ_FTOA01000005.1"/>
</dbReference>
<evidence type="ECO:0000259" key="7">
    <source>
        <dbReference type="Pfam" id="PF00460"/>
    </source>
</evidence>
<dbReference type="PRINTS" id="PR01005">
    <property type="entry name" value="FLGHOOKAP1"/>
</dbReference>
<dbReference type="GO" id="GO:0044780">
    <property type="term" value="P:bacterial-type flagellum assembly"/>
    <property type="evidence" value="ECO:0007669"/>
    <property type="project" value="InterPro"/>
</dbReference>
<dbReference type="PANTHER" id="PTHR30033">
    <property type="entry name" value="FLAGELLAR HOOK-ASSOCIATED PROTEIN 1"/>
    <property type="match status" value="1"/>
</dbReference>
<dbReference type="InterPro" id="IPR053927">
    <property type="entry name" value="FlgK_helical"/>
</dbReference>
<proteinExistence type="inferred from homology"/>
<dbReference type="STRING" id="80876.SAMN05421779_10576"/>
<sequence length="739" mass="78447">MSLNLALSTALTGLLTSQEAMNSVSSNIANVNTAGYTRKTYNPESVVLAGKGAGVQAGQITRHVEQGILDDMRQAKGVFSQLSTTNDFMSRIQDIFGTTSDNNSLSHVVNDLSEQFNLLGLETDKGNQADEVVRAGQEVSNKLNLMTQQIQALRTDADNQVSSVVGQVNSILDSIDSLNDKISLATATNNTSTADLLDKRDMQLNALSQLMDITYYERESGAVSVFTTSGVTLVDNQPNYLSHTPLSSVQPWDSATDGFSGITVAGQDITSQLRSGKLKGLVDVRDGELNNLQSQVDELSQTMMDKVNQVHNRGTSFPSMQSEYTGTRTFIDSSTQRISINNSAADTAIVVFNSDGSQKASTTLRSVMGDVVNGGAATGGPVTIDRLATNLTSWLQSSSGANLAGATASVDSNGHFTVSLNGSGYGLAFRDQTSSVPGSATSDLPISFDPTNSGGAFQAYQSDSGFANFLGLNDFYTTNQQPNWMMQSDILPADYTQVGSSVMNFMTTDDSGAVVNHSLTLANGFSLQDIANRINNDTVLQGKAEIRASVVQEGTGYRLRIRNVNGNELSITGKSANDNYFAALGLQPAATGTAGWMQVNSSLQFNPSEVSRGIAQYNTDTGQFYLSAGDNANANDMSKLFSGVQSYDSAGGMTTGSLTFSDYAASIISGTSSRATTVESTLGYQSSLAQSLEQKNASISAVNLDEELSQLMVYQQSYGAAAKVISTTKQMFDILDSIL</sequence>
<keyword evidence="10" id="KW-0969">Cilium</keyword>
<comment type="subcellular location">
    <subcellularLocation>
        <location evidence="1">Bacterial flagellum basal body</location>
    </subcellularLocation>
    <subcellularLocation>
        <location evidence="2">Secreted</location>
    </subcellularLocation>
</comment>
<dbReference type="OrthoDB" id="7181295at2"/>
<dbReference type="PROSITE" id="PS00588">
    <property type="entry name" value="FLAGELLA_BB_ROD"/>
    <property type="match status" value="1"/>
</dbReference>
<dbReference type="InterPro" id="IPR001444">
    <property type="entry name" value="Flag_bb_rod_N"/>
</dbReference>
<dbReference type="EMBL" id="FTOA01000005">
    <property type="protein sequence ID" value="SIS96936.1"/>
    <property type="molecule type" value="Genomic_DNA"/>
</dbReference>
<evidence type="ECO:0000256" key="1">
    <source>
        <dbReference type="ARBA" id="ARBA00004117"/>
    </source>
</evidence>
<dbReference type="AlphaFoldDB" id="A0A1N7NF50"/>
<gene>
    <name evidence="10" type="ORF">SAMN05421779_10576</name>
</gene>
<accession>A0A1N7NF50</accession>
<dbReference type="GO" id="GO:0005198">
    <property type="term" value="F:structural molecule activity"/>
    <property type="evidence" value="ECO:0007669"/>
    <property type="project" value="InterPro"/>
</dbReference>
<dbReference type="PANTHER" id="PTHR30033:SF1">
    <property type="entry name" value="FLAGELLAR HOOK-ASSOCIATED PROTEIN 1"/>
    <property type="match status" value="1"/>
</dbReference>
<reference evidence="10 11" key="1">
    <citation type="submission" date="2017-01" db="EMBL/GenBank/DDBJ databases">
        <authorList>
            <person name="Mah S.A."/>
            <person name="Swanson W.J."/>
            <person name="Moy G.W."/>
            <person name="Vacquier V.D."/>
        </authorList>
    </citation>
    <scope>NUCLEOTIDE SEQUENCE [LARGE SCALE GENOMIC DNA]</scope>
    <source>
        <strain evidence="10 11">DSM 11589</strain>
    </source>
</reference>
<dbReference type="InterPro" id="IPR002371">
    <property type="entry name" value="FlgK"/>
</dbReference>
<protein>
    <recommendedName>
        <fullName evidence="4">Flagellar hook-associated protein 1</fullName>
    </recommendedName>
</protein>
<dbReference type="Pfam" id="PF22638">
    <property type="entry name" value="FlgK_D1"/>
    <property type="match status" value="1"/>
</dbReference>
<keyword evidence="10" id="KW-0966">Cell projection</keyword>
<evidence type="ECO:0000259" key="9">
    <source>
        <dbReference type="Pfam" id="PF22638"/>
    </source>
</evidence>
<feature type="domain" description="Flagellar basal body rod protein N-terminal" evidence="7">
    <location>
        <begin position="7"/>
        <end position="37"/>
    </location>
</feature>
<keyword evidence="11" id="KW-1185">Reference proteome</keyword>
<dbReference type="GO" id="GO:0009424">
    <property type="term" value="C:bacterial-type flagellum hook"/>
    <property type="evidence" value="ECO:0007669"/>
    <property type="project" value="InterPro"/>
</dbReference>
<dbReference type="GO" id="GO:0005576">
    <property type="term" value="C:extracellular region"/>
    <property type="evidence" value="ECO:0007669"/>
    <property type="project" value="UniProtKB-SubCell"/>
</dbReference>
<dbReference type="Pfam" id="PF06429">
    <property type="entry name" value="Flg_bbr_C"/>
    <property type="match status" value="1"/>
</dbReference>
<keyword evidence="5" id="KW-0964">Secreted</keyword>
<dbReference type="Proteomes" id="UP000185678">
    <property type="component" value="Unassembled WGS sequence"/>
</dbReference>
<feature type="domain" description="Flagellar basal-body/hook protein C-terminal" evidence="8">
    <location>
        <begin position="696"/>
        <end position="736"/>
    </location>
</feature>
<dbReference type="Pfam" id="PF00460">
    <property type="entry name" value="Flg_bb_rod"/>
    <property type="match status" value="1"/>
</dbReference>